<dbReference type="PANTHER" id="PTHR30046">
    <property type="entry name" value="FLAGELLAR M-RING PROTEIN"/>
    <property type="match status" value="1"/>
</dbReference>
<keyword evidence="4" id="KW-0812">Transmembrane</keyword>
<dbReference type="InterPro" id="IPR013556">
    <property type="entry name" value="Flag_M-ring_C"/>
</dbReference>
<evidence type="ECO:0000256" key="2">
    <source>
        <dbReference type="ARBA" id="ARBA00023136"/>
    </source>
</evidence>
<feature type="region of interest" description="Disordered" evidence="3">
    <location>
        <begin position="326"/>
        <end position="349"/>
    </location>
</feature>
<feature type="region of interest" description="Disordered" evidence="3">
    <location>
        <begin position="456"/>
        <end position="485"/>
    </location>
</feature>
<evidence type="ECO:0000256" key="1">
    <source>
        <dbReference type="ARBA" id="ARBA00004370"/>
    </source>
</evidence>
<feature type="region of interest" description="Disordered" evidence="3">
    <location>
        <begin position="272"/>
        <end position="304"/>
    </location>
</feature>
<keyword evidence="4" id="KW-1133">Transmembrane helix</keyword>
<dbReference type="EMBL" id="CP036434">
    <property type="protein sequence ID" value="QDV04995.1"/>
    <property type="molecule type" value="Genomic_DNA"/>
</dbReference>
<dbReference type="AlphaFoldDB" id="A0A518ELM8"/>
<feature type="compositionally biased region" description="Gly residues" evidence="3">
    <location>
        <begin position="474"/>
        <end position="483"/>
    </location>
</feature>
<evidence type="ECO:0000256" key="4">
    <source>
        <dbReference type="SAM" id="Phobius"/>
    </source>
</evidence>
<keyword evidence="8" id="KW-1185">Reference proteome</keyword>
<dbReference type="Gene3D" id="3.30.300.30">
    <property type="match status" value="1"/>
</dbReference>
<protein>
    <submittedName>
        <fullName evidence="7">Flagellar MS-ring protein</fullName>
    </submittedName>
</protein>
<sequence length="533" mass="56781">MNAVFANLLTQLKNAGPSARWAMGAVLGLVLLIAGTMAFQARNPHFVVLAADLDAPAFNTAITALAGADIRYETTMGPPPYMIRVEESKKHKALDAIYQSGEFLGASRGISSGLGGSSSVFLGQSERHQRTQKRLWEEAEMQLERLNYVAKANLTVSGAETSPLARLRPDDRRASVVLTLRGLTTPSAGETRALVGIVRGATGVPEDRITIVDQHSNVIFDGADADGADSLLALEEKFSRDRSHQAQQLLDRAFPPGLTVVGVRGSWKQVREETISNTLDPSKKPRSERTRKTEEPEWPRTMGGPAGVAANTMDGSSNTATLDVQPATATTSEKETDYTFGSTTTHRVSQPHQLERLSISLVLDASLSDRIEDAEALVKGLVGFDETRGDVIATRSIALPSVERDAEGQPVLPDPIEPEAPTSPMIKLALEHGLELIAGLAFLMVLIRSLKSAKSPSAATDAGGTASGRRAAGGLAGGAGGDGDFNDMDESIDMDALARAHIEELLQSEPEKVSSLLSRWALAEDSFAQAVSK</sequence>
<feature type="domain" description="Flagellar M-ring N-terminal" evidence="5">
    <location>
        <begin position="42"/>
        <end position="220"/>
    </location>
</feature>
<dbReference type="InterPro" id="IPR045851">
    <property type="entry name" value="AMP-bd_C_sf"/>
</dbReference>
<accession>A0A518ELM8</accession>
<evidence type="ECO:0000259" key="6">
    <source>
        <dbReference type="Pfam" id="PF08345"/>
    </source>
</evidence>
<dbReference type="PANTHER" id="PTHR30046:SF0">
    <property type="entry name" value="FLAGELLAR M-RING PROTEIN"/>
    <property type="match status" value="1"/>
</dbReference>
<evidence type="ECO:0000256" key="3">
    <source>
        <dbReference type="SAM" id="MobiDB-lite"/>
    </source>
</evidence>
<dbReference type="RefSeq" id="WP_145194424.1">
    <property type="nucleotide sequence ID" value="NZ_CP036434.1"/>
</dbReference>
<keyword evidence="7" id="KW-0282">Flagellum</keyword>
<evidence type="ECO:0000313" key="7">
    <source>
        <dbReference type="EMBL" id="QDV04995.1"/>
    </source>
</evidence>
<comment type="subcellular location">
    <subcellularLocation>
        <location evidence="1">Membrane</location>
    </subcellularLocation>
</comment>
<evidence type="ECO:0000259" key="5">
    <source>
        <dbReference type="Pfam" id="PF01514"/>
    </source>
</evidence>
<name>A0A518ELM8_9BACT</name>
<keyword evidence="7" id="KW-0969">Cilium</keyword>
<organism evidence="7 8">
    <name type="scientific">Saltatorellus ferox</name>
    <dbReference type="NCBI Taxonomy" id="2528018"/>
    <lineage>
        <taxon>Bacteria</taxon>
        <taxon>Pseudomonadati</taxon>
        <taxon>Planctomycetota</taxon>
        <taxon>Planctomycetia</taxon>
        <taxon>Planctomycetia incertae sedis</taxon>
        <taxon>Saltatorellus</taxon>
    </lineage>
</organism>
<dbReference type="OrthoDB" id="8554211at2"/>
<reference evidence="7 8" key="1">
    <citation type="submission" date="2019-02" db="EMBL/GenBank/DDBJ databases">
        <title>Deep-cultivation of Planctomycetes and their phenomic and genomic characterization uncovers novel biology.</title>
        <authorList>
            <person name="Wiegand S."/>
            <person name="Jogler M."/>
            <person name="Boedeker C."/>
            <person name="Pinto D."/>
            <person name="Vollmers J."/>
            <person name="Rivas-Marin E."/>
            <person name="Kohn T."/>
            <person name="Peeters S.H."/>
            <person name="Heuer A."/>
            <person name="Rast P."/>
            <person name="Oberbeckmann S."/>
            <person name="Bunk B."/>
            <person name="Jeske O."/>
            <person name="Meyerdierks A."/>
            <person name="Storesund J.E."/>
            <person name="Kallscheuer N."/>
            <person name="Luecker S."/>
            <person name="Lage O.M."/>
            <person name="Pohl T."/>
            <person name="Merkel B.J."/>
            <person name="Hornburger P."/>
            <person name="Mueller R.-W."/>
            <person name="Bruemmer F."/>
            <person name="Labrenz M."/>
            <person name="Spormann A.M."/>
            <person name="Op den Camp H."/>
            <person name="Overmann J."/>
            <person name="Amann R."/>
            <person name="Jetten M.S.M."/>
            <person name="Mascher T."/>
            <person name="Medema M.H."/>
            <person name="Devos D.P."/>
            <person name="Kaster A.-K."/>
            <person name="Ovreas L."/>
            <person name="Rohde M."/>
            <person name="Galperin M.Y."/>
            <person name="Jogler C."/>
        </authorList>
    </citation>
    <scope>NUCLEOTIDE SEQUENCE [LARGE SCALE GENOMIC DNA]</scope>
    <source>
        <strain evidence="7 8">Poly30</strain>
    </source>
</reference>
<proteinExistence type="predicted"/>
<dbReference type="Pfam" id="PF08345">
    <property type="entry name" value="YscJ_FliF_C"/>
    <property type="match status" value="1"/>
</dbReference>
<keyword evidence="2 4" id="KW-0472">Membrane</keyword>
<dbReference type="Pfam" id="PF01514">
    <property type="entry name" value="YscJ_FliF"/>
    <property type="match status" value="1"/>
</dbReference>
<dbReference type="InterPro" id="IPR006182">
    <property type="entry name" value="FliF_N_dom"/>
</dbReference>
<evidence type="ECO:0000313" key="8">
    <source>
        <dbReference type="Proteomes" id="UP000320390"/>
    </source>
</evidence>
<dbReference type="Proteomes" id="UP000320390">
    <property type="component" value="Chromosome"/>
</dbReference>
<feature type="compositionally biased region" description="Low complexity" evidence="3">
    <location>
        <begin position="457"/>
        <end position="473"/>
    </location>
</feature>
<feature type="compositionally biased region" description="Basic and acidic residues" evidence="3">
    <location>
        <begin position="281"/>
        <end position="298"/>
    </location>
</feature>
<feature type="compositionally biased region" description="Polar residues" evidence="3">
    <location>
        <begin position="339"/>
        <end position="349"/>
    </location>
</feature>
<gene>
    <name evidence="7" type="ORF">Poly30_04900</name>
</gene>
<feature type="transmembrane region" description="Helical" evidence="4">
    <location>
        <begin position="21"/>
        <end position="39"/>
    </location>
</feature>
<dbReference type="InterPro" id="IPR043427">
    <property type="entry name" value="YscJ/FliF"/>
</dbReference>
<dbReference type="GO" id="GO:0016020">
    <property type="term" value="C:membrane"/>
    <property type="evidence" value="ECO:0007669"/>
    <property type="project" value="UniProtKB-SubCell"/>
</dbReference>
<feature type="domain" description="Flagellar M-ring C-terminal" evidence="6">
    <location>
        <begin position="252"/>
        <end position="396"/>
    </location>
</feature>
<keyword evidence="7" id="KW-0966">Cell projection</keyword>